<dbReference type="VEuPathDB" id="PiroplasmaDB:TpMuguga_03g00125"/>
<organism evidence="2 3">
    <name type="scientific">Theileria parva</name>
    <name type="common">East coast fever infection agent</name>
    <dbReference type="NCBI Taxonomy" id="5875"/>
    <lineage>
        <taxon>Eukaryota</taxon>
        <taxon>Sar</taxon>
        <taxon>Alveolata</taxon>
        <taxon>Apicomplexa</taxon>
        <taxon>Aconoidasida</taxon>
        <taxon>Piroplasmida</taxon>
        <taxon>Theileriidae</taxon>
        <taxon>Theileria</taxon>
    </lineage>
</organism>
<dbReference type="AlphaFoldDB" id="Q4MZ91"/>
<dbReference type="Proteomes" id="UP000001949">
    <property type="component" value="Unassembled WGS sequence"/>
</dbReference>
<dbReference type="EMBL" id="AAGK01000005">
    <property type="protein sequence ID" value="EAN30860.1"/>
    <property type="molecule type" value="Genomic_DNA"/>
</dbReference>
<feature type="transmembrane region" description="Helical" evidence="1">
    <location>
        <begin position="123"/>
        <end position="146"/>
    </location>
</feature>
<keyword evidence="3" id="KW-1185">Reference proteome</keyword>
<name>Q4MZ91_THEPA</name>
<evidence type="ECO:0000313" key="3">
    <source>
        <dbReference type="Proteomes" id="UP000001949"/>
    </source>
</evidence>
<dbReference type="KEGG" id="tpv:TP03_0125"/>
<keyword evidence="1" id="KW-1133">Transmembrane helix</keyword>
<gene>
    <name evidence="2" type="ordered locus">TP03_0125</name>
</gene>
<evidence type="ECO:0000256" key="1">
    <source>
        <dbReference type="SAM" id="Phobius"/>
    </source>
</evidence>
<comment type="caution">
    <text evidence="2">The sequence shown here is derived from an EMBL/GenBank/DDBJ whole genome shotgun (WGS) entry which is preliminary data.</text>
</comment>
<dbReference type="eggNOG" id="ENOG502TNBP">
    <property type="taxonomic scope" value="Eukaryota"/>
</dbReference>
<evidence type="ECO:0000313" key="2">
    <source>
        <dbReference type="EMBL" id="EAN30860.1"/>
    </source>
</evidence>
<feature type="transmembrane region" description="Helical" evidence="1">
    <location>
        <begin position="53"/>
        <end position="74"/>
    </location>
</feature>
<feature type="transmembrane region" description="Helical" evidence="1">
    <location>
        <begin position="81"/>
        <end position="103"/>
    </location>
</feature>
<feature type="transmembrane region" description="Helical" evidence="1">
    <location>
        <begin position="21"/>
        <end position="41"/>
    </location>
</feature>
<sequence>MKWYKVPWHSRGSKPSEVLKLVVYPLCTSLLTCCLSLNVLIYVLVNSRKFSDFVIGLCYCSSIVSSASFILYVLAIVYCNYIFVIMPTLLQFILTVSSISVLVNFWCMSFSSKRSLVFNIVKYVFSFFCTLMVIIQFRLALVSVALGKAMYERGNSWDLDDLESVDQYFKTHSITIV</sequence>
<accession>Q4MZ91</accession>
<keyword evidence="1" id="KW-0812">Transmembrane</keyword>
<dbReference type="OMA" id="KAMYERG"/>
<dbReference type="RefSeq" id="XP_763143.1">
    <property type="nucleotide sequence ID" value="XM_758050.1"/>
</dbReference>
<protein>
    <submittedName>
        <fullName evidence="2">Uncharacterized protein</fullName>
    </submittedName>
</protein>
<keyword evidence="1" id="KW-0472">Membrane</keyword>
<proteinExistence type="predicted"/>
<reference evidence="2 3" key="1">
    <citation type="journal article" date="2005" name="Science">
        <title>Genome sequence of Theileria parva, a bovine pathogen that transforms lymphocytes.</title>
        <authorList>
            <person name="Gardner M.J."/>
            <person name="Bishop R."/>
            <person name="Shah T."/>
            <person name="de Villiers E.P."/>
            <person name="Carlton J.M."/>
            <person name="Hall N."/>
            <person name="Ren Q."/>
            <person name="Paulsen I.T."/>
            <person name="Pain A."/>
            <person name="Berriman M."/>
            <person name="Wilson R.J.M."/>
            <person name="Sato S."/>
            <person name="Ralph S.A."/>
            <person name="Mann D.J."/>
            <person name="Xiong Z."/>
            <person name="Shallom S.J."/>
            <person name="Weidman J."/>
            <person name="Jiang L."/>
            <person name="Lynn J."/>
            <person name="Weaver B."/>
            <person name="Shoaibi A."/>
            <person name="Domingo A.R."/>
            <person name="Wasawo D."/>
            <person name="Crabtree J."/>
            <person name="Wortman J.R."/>
            <person name="Haas B."/>
            <person name="Angiuoli S.V."/>
            <person name="Creasy T.H."/>
            <person name="Lu C."/>
            <person name="Suh B."/>
            <person name="Silva J.C."/>
            <person name="Utterback T.R."/>
            <person name="Feldblyum T.V."/>
            <person name="Pertea M."/>
            <person name="Allen J."/>
            <person name="Nierman W.C."/>
            <person name="Taracha E.L.N."/>
            <person name="Salzberg S.L."/>
            <person name="White O.R."/>
            <person name="Fitzhugh H.A."/>
            <person name="Morzaria S."/>
            <person name="Venter J.C."/>
            <person name="Fraser C.M."/>
            <person name="Nene V."/>
        </authorList>
    </citation>
    <scope>NUCLEOTIDE SEQUENCE [LARGE SCALE GENOMIC DNA]</scope>
    <source>
        <strain evidence="2 3">Muguga</strain>
    </source>
</reference>
<dbReference type="GeneID" id="3500066"/>
<dbReference type="InParanoid" id="Q4MZ91"/>